<feature type="transmembrane region" description="Helical" evidence="1">
    <location>
        <begin position="115"/>
        <end position="132"/>
    </location>
</feature>
<dbReference type="EMBL" id="FOXH01000002">
    <property type="protein sequence ID" value="SFP31836.1"/>
    <property type="molecule type" value="Genomic_DNA"/>
</dbReference>
<feature type="transmembrane region" description="Helical" evidence="1">
    <location>
        <begin position="49"/>
        <end position="70"/>
    </location>
</feature>
<protein>
    <recommendedName>
        <fullName evidence="4">DUF1761 domain-containing protein</fullName>
    </recommendedName>
</protein>
<gene>
    <name evidence="2" type="ORF">SAMN04515674_102409</name>
</gene>
<dbReference type="InterPro" id="IPR013879">
    <property type="entry name" value="DUF1761"/>
</dbReference>
<evidence type="ECO:0008006" key="4">
    <source>
        <dbReference type="Google" id="ProtNLM"/>
    </source>
</evidence>
<dbReference type="Pfam" id="PF08570">
    <property type="entry name" value="DUF1761"/>
    <property type="match status" value="1"/>
</dbReference>
<feature type="transmembrane region" description="Helical" evidence="1">
    <location>
        <begin position="82"/>
        <end position="103"/>
    </location>
</feature>
<evidence type="ECO:0000256" key="1">
    <source>
        <dbReference type="SAM" id="Phobius"/>
    </source>
</evidence>
<keyword evidence="1" id="KW-1133">Transmembrane helix</keyword>
<dbReference type="AlphaFoldDB" id="A0A1I5PEB5"/>
<keyword evidence="3" id="KW-1185">Reference proteome</keyword>
<evidence type="ECO:0000313" key="2">
    <source>
        <dbReference type="EMBL" id="SFP31836.1"/>
    </source>
</evidence>
<accession>A0A1I5PEB5</accession>
<keyword evidence="1" id="KW-0472">Membrane</keyword>
<name>A0A1I5PEB5_9BACT</name>
<dbReference type="Proteomes" id="UP000199306">
    <property type="component" value="Unassembled WGS sequence"/>
</dbReference>
<evidence type="ECO:0000313" key="3">
    <source>
        <dbReference type="Proteomes" id="UP000199306"/>
    </source>
</evidence>
<keyword evidence="1" id="KW-0812">Transmembrane</keyword>
<proteinExistence type="predicted"/>
<feature type="transmembrane region" description="Helical" evidence="1">
    <location>
        <begin position="7"/>
        <end position="29"/>
    </location>
</feature>
<reference evidence="2 3" key="1">
    <citation type="submission" date="2016-10" db="EMBL/GenBank/DDBJ databases">
        <authorList>
            <person name="de Groot N.N."/>
        </authorList>
    </citation>
    <scope>NUCLEOTIDE SEQUENCE [LARGE SCALE GENOMIC DNA]</scope>
    <source>
        <strain evidence="3">E92,LMG 26720,CCM 7988</strain>
    </source>
</reference>
<dbReference type="OrthoDB" id="333057at2"/>
<dbReference type="STRING" id="1079859.SAMN04515674_102409"/>
<sequence length="134" mass="15069">MESQRTNWLAIIACVVIAQVVPMIWYGVFADPWMEGNHFTRNDFKDTSPLPYVVSLISSFIQAWVLAQLLQKIGVRKARTGFLTGLLIGFAFVLMQTATSNLFSHRVLTLTFIDGGYPTIVFGLMGLILAVWRK</sequence>
<dbReference type="RefSeq" id="WP_092013190.1">
    <property type="nucleotide sequence ID" value="NZ_FOXH01000002.1"/>
</dbReference>
<organism evidence="2 3">
    <name type="scientific">Pseudarcicella hirudinis</name>
    <dbReference type="NCBI Taxonomy" id="1079859"/>
    <lineage>
        <taxon>Bacteria</taxon>
        <taxon>Pseudomonadati</taxon>
        <taxon>Bacteroidota</taxon>
        <taxon>Cytophagia</taxon>
        <taxon>Cytophagales</taxon>
        <taxon>Flectobacillaceae</taxon>
        <taxon>Pseudarcicella</taxon>
    </lineage>
</organism>